<feature type="compositionally biased region" description="Low complexity" evidence="8">
    <location>
        <begin position="710"/>
        <end position="719"/>
    </location>
</feature>
<feature type="compositionally biased region" description="Acidic residues" evidence="8">
    <location>
        <begin position="29"/>
        <end position="46"/>
    </location>
</feature>
<dbReference type="InterPro" id="IPR052706">
    <property type="entry name" value="Membrane-Transporter-like"/>
</dbReference>
<evidence type="ECO:0000313" key="13">
    <source>
        <dbReference type="Proteomes" id="UP000001197"/>
    </source>
</evidence>
<dbReference type="eggNOG" id="KOG0236">
    <property type="taxonomic scope" value="Eukaryota"/>
</dbReference>
<feature type="region of interest" description="Disordered" evidence="8">
    <location>
        <begin position="1"/>
        <end position="105"/>
    </location>
</feature>
<evidence type="ECO:0000256" key="8">
    <source>
        <dbReference type="SAM" id="MobiDB-lite"/>
    </source>
</evidence>
<keyword evidence="6 9" id="KW-1133">Transmembrane helix</keyword>
<evidence type="ECO:0000256" key="2">
    <source>
        <dbReference type="ARBA" id="ARBA00022448"/>
    </source>
</evidence>
<evidence type="ECO:0008006" key="14">
    <source>
        <dbReference type="Google" id="ProtNLM"/>
    </source>
</evidence>
<keyword evidence="5" id="KW-0029">Amino-acid transport</keyword>
<dbReference type="Pfam" id="PF01740">
    <property type="entry name" value="STAS"/>
    <property type="match status" value="1"/>
</dbReference>
<feature type="transmembrane region" description="Helical" evidence="9">
    <location>
        <begin position="478"/>
        <end position="497"/>
    </location>
</feature>
<dbReference type="InterPro" id="IPR011547">
    <property type="entry name" value="SLC26A/SulP_dom"/>
</dbReference>
<dbReference type="SMART" id="SM00100">
    <property type="entry name" value="cNMP"/>
    <property type="match status" value="1"/>
</dbReference>
<sequence>MIAAMLRRSPPEERYLLPHHKEDQIREDDVVEVTGDEDEDGNEEDDLSRLSTNEPRPLLSRWGAEEDETSPLMVSRSRESRRSYGISNGRNGSVDLESQKGPSRTGWLHRTIDSVKGGRGKVARGFKSWDRHALWKNVVVAPVACLPAVVVGLLLNILDALSYGEDCGYPILCGIVTNSYQLTFSTGSIFRGGVGSELIEVVPFFHNMAATITTLVGEDKPDAVIATTITSYALSSMLTGTVFYLMGKFEFGYIVGFIPRHILIGCIGGVGWFLVATGFEVTARMDGSLNYDLETVKKLAQADTVPLWIIPLVLAIVLFWGQSKITSKFFLPLYILGLLRVSRGGISGRFTVRTFLPVFLCEPPANMSTEFHLVDWSAIVQCVPAMFALTFFGILHVPINVPALALNVGEDHADLDHELKLHGYSNFLSGCVGSIQNYLVYANSLFFMRSGGDSRLAGYILAALTFLVMMIGPSLIGFIPIMMVGVLIFDLGFELLLEAVWQPRKKLKLLEYLTVIAIVLIMGIYDFVVGIGVGILLAFISLIVQASRVPAVRASYSGEVVGSTVRRNPTQQHYLRQVGRQINIIKLSGYLFFGTIVSVEEKIRHLITEDQFKKRPIKFLILDLWLVTGLDYSAGEVFNTISRLLNGKGIELVISGVGPERSLGRSLRAVGLGEDGIEVKFLPELNSALEYCENELLKTLYANQQEEEQQQLIQQQQQQPSPRPSANLDVPSSLGPHFSSSDLLGSSPRRSHLREAAKNSLGTMEVRKKLTRWQSFKEPLRLILRIFQDVSDKNEDFWFRAVGYFQRKEYAHGTVLFKSGEQAEGFYLLESGILRAEYEHPQGMLYESIVAGTTCGELPFFSETNRTATCVVESEGGVVVWVMDREGWGRMQREEAEVARELLRISLKLTSERMGVITSYTLTMAG</sequence>
<evidence type="ECO:0000256" key="9">
    <source>
        <dbReference type="SAM" id="Phobius"/>
    </source>
</evidence>
<dbReference type="GO" id="GO:0034490">
    <property type="term" value="P:basic amino acid transmembrane import into vacuole"/>
    <property type="evidence" value="ECO:0007669"/>
    <property type="project" value="UniProtKB-ARBA"/>
</dbReference>
<dbReference type="Gene3D" id="3.30.750.24">
    <property type="entry name" value="STAS domain"/>
    <property type="match status" value="1"/>
</dbReference>
<keyword evidence="2" id="KW-0813">Transport</keyword>
<keyword evidence="4 9" id="KW-0812">Transmembrane</keyword>
<dbReference type="InterPro" id="IPR036513">
    <property type="entry name" value="STAS_dom_sf"/>
</dbReference>
<dbReference type="Proteomes" id="UP000001197">
    <property type="component" value="Chromosome 1"/>
</dbReference>
<feature type="transmembrane region" description="Helical" evidence="9">
    <location>
        <begin position="223"/>
        <end position="245"/>
    </location>
</feature>
<evidence type="ECO:0000256" key="5">
    <source>
        <dbReference type="ARBA" id="ARBA00022970"/>
    </source>
</evidence>
<dbReference type="InterPro" id="IPR014710">
    <property type="entry name" value="RmlC-like_jellyroll"/>
</dbReference>
<dbReference type="PANTHER" id="PTHR43310:SF4">
    <property type="entry name" value="AFR304WP"/>
    <property type="match status" value="1"/>
</dbReference>
<protein>
    <recommendedName>
        <fullName evidence="14">Sulfate transporter</fullName>
    </recommendedName>
</protein>
<dbReference type="InterPro" id="IPR000595">
    <property type="entry name" value="cNMP-bd_dom"/>
</dbReference>
<dbReference type="Pfam" id="PF00027">
    <property type="entry name" value="cNMP_binding"/>
    <property type="match status" value="1"/>
</dbReference>
<keyword evidence="13" id="KW-1185">Reference proteome</keyword>
<evidence type="ECO:0000259" key="11">
    <source>
        <dbReference type="PROSITE" id="PS50801"/>
    </source>
</evidence>
<evidence type="ECO:0000256" key="1">
    <source>
        <dbReference type="ARBA" id="ARBA00004128"/>
    </source>
</evidence>
<evidence type="ECO:0000259" key="10">
    <source>
        <dbReference type="PROSITE" id="PS50042"/>
    </source>
</evidence>
<dbReference type="FunFam" id="3.30.750.24:FF:000012">
    <property type="entry name" value="Sulfate transporter family protein"/>
    <property type="match status" value="1"/>
</dbReference>
<evidence type="ECO:0000256" key="3">
    <source>
        <dbReference type="ARBA" id="ARBA00022554"/>
    </source>
</evidence>
<dbReference type="AlphaFoldDB" id="A0A090C8S0"/>
<name>A0A090C8S0_PODAN</name>
<dbReference type="FunCoup" id="A0A090C8S0">
    <property type="interactions" value="7"/>
</dbReference>
<feature type="transmembrane region" description="Helical" evidence="9">
    <location>
        <begin position="456"/>
        <end position="472"/>
    </location>
</feature>
<feature type="transmembrane region" description="Helical" evidence="9">
    <location>
        <begin position="257"/>
        <end position="279"/>
    </location>
</feature>
<feature type="transmembrane region" description="Helical" evidence="9">
    <location>
        <begin position="299"/>
        <end position="321"/>
    </location>
</feature>
<reference evidence="13" key="2">
    <citation type="journal article" date="2014" name="Genetics">
        <title>Maintaining two mating types: Structure of the mating type locus and its role in heterokaryosis in Podospora anserina.</title>
        <authorList>
            <person name="Grognet P."/>
            <person name="Bidard F."/>
            <person name="Kuchly C."/>
            <person name="Tong L.C.H."/>
            <person name="Coppin E."/>
            <person name="Benkhali J.A."/>
            <person name="Couloux A."/>
            <person name="Wincker P."/>
            <person name="Debuchy R."/>
            <person name="Silar P."/>
        </authorList>
    </citation>
    <scope>GENOME REANNOTATION</scope>
    <source>
        <strain evidence="13">S / ATCC MYA-4624 / DSM 980 / FGSC 10383</strain>
    </source>
</reference>
<evidence type="ECO:0000256" key="6">
    <source>
        <dbReference type="ARBA" id="ARBA00022989"/>
    </source>
</evidence>
<dbReference type="CDD" id="cd00038">
    <property type="entry name" value="CAP_ED"/>
    <property type="match status" value="1"/>
</dbReference>
<feature type="transmembrane region" description="Helical" evidence="9">
    <location>
        <begin position="376"/>
        <end position="397"/>
    </location>
</feature>
<keyword evidence="7 9" id="KW-0472">Membrane</keyword>
<dbReference type="SUPFAM" id="SSF52091">
    <property type="entry name" value="SpoIIaa-like"/>
    <property type="match status" value="1"/>
</dbReference>
<feature type="domain" description="Cyclic nucleotide-binding" evidence="10">
    <location>
        <begin position="808"/>
        <end position="909"/>
    </location>
</feature>
<feature type="transmembrane region" description="Helical" evidence="9">
    <location>
        <begin position="134"/>
        <end position="155"/>
    </location>
</feature>
<evidence type="ECO:0000313" key="12">
    <source>
        <dbReference type="EMBL" id="CDP22775.1"/>
    </source>
</evidence>
<feature type="compositionally biased region" description="Basic and acidic residues" evidence="8">
    <location>
        <begin position="9"/>
        <end position="28"/>
    </location>
</feature>
<organism evidence="12 13">
    <name type="scientific">Podospora anserina (strain S / ATCC MYA-4624 / DSM 980 / FGSC 10383)</name>
    <name type="common">Pleurage anserina</name>
    <dbReference type="NCBI Taxonomy" id="515849"/>
    <lineage>
        <taxon>Eukaryota</taxon>
        <taxon>Fungi</taxon>
        <taxon>Dikarya</taxon>
        <taxon>Ascomycota</taxon>
        <taxon>Pezizomycotina</taxon>
        <taxon>Sordariomycetes</taxon>
        <taxon>Sordariomycetidae</taxon>
        <taxon>Sordariales</taxon>
        <taxon>Podosporaceae</taxon>
        <taxon>Podospora</taxon>
        <taxon>Podospora anserina</taxon>
    </lineage>
</organism>
<dbReference type="SUPFAM" id="SSF51206">
    <property type="entry name" value="cAMP-binding domain-like"/>
    <property type="match status" value="1"/>
</dbReference>
<dbReference type="InParanoid" id="A0A090C8S0"/>
<dbReference type="Pfam" id="PF00916">
    <property type="entry name" value="Sulfate_transp"/>
    <property type="match status" value="1"/>
</dbReference>
<dbReference type="InterPro" id="IPR018490">
    <property type="entry name" value="cNMP-bd_dom_sf"/>
</dbReference>
<evidence type="ECO:0000256" key="4">
    <source>
        <dbReference type="ARBA" id="ARBA00022692"/>
    </source>
</evidence>
<keyword evidence="3" id="KW-0926">Vacuole</keyword>
<dbReference type="FunFam" id="2.60.120.10:FF:000141">
    <property type="entry name" value="Sulfate transporter family protein"/>
    <property type="match status" value="1"/>
</dbReference>
<dbReference type="PROSITE" id="PS50801">
    <property type="entry name" value="STAS"/>
    <property type="match status" value="1"/>
</dbReference>
<dbReference type="EMBL" id="FO904936">
    <property type="protein sequence ID" value="CDP22775.1"/>
    <property type="molecule type" value="Genomic_DNA"/>
</dbReference>
<feature type="transmembrane region" description="Helical" evidence="9">
    <location>
        <begin position="509"/>
        <end position="540"/>
    </location>
</feature>
<proteinExistence type="predicted"/>
<feature type="domain" description="STAS" evidence="11">
    <location>
        <begin position="584"/>
        <end position="692"/>
    </location>
</feature>
<dbReference type="InterPro" id="IPR002645">
    <property type="entry name" value="STAS_dom"/>
</dbReference>
<comment type="subcellular location">
    <subcellularLocation>
        <location evidence="1">Vacuole membrane</location>
        <topology evidence="1">Multi-pass membrane protein</topology>
    </subcellularLocation>
</comment>
<accession>A0A090C8S0</accession>
<dbReference type="CDD" id="cd07042">
    <property type="entry name" value="STAS_SulP_like_sulfate_transporter"/>
    <property type="match status" value="1"/>
</dbReference>
<dbReference type="PROSITE" id="PS50042">
    <property type="entry name" value="CNMP_BINDING_3"/>
    <property type="match status" value="1"/>
</dbReference>
<feature type="region of interest" description="Disordered" evidence="8">
    <location>
        <begin position="708"/>
        <end position="732"/>
    </location>
</feature>
<dbReference type="PANTHER" id="PTHR43310">
    <property type="entry name" value="SULFATE TRANSPORTER YBAR-RELATED"/>
    <property type="match status" value="1"/>
</dbReference>
<dbReference type="GO" id="GO:0000329">
    <property type="term" value="C:fungal-type vacuole membrane"/>
    <property type="evidence" value="ECO:0007669"/>
    <property type="project" value="UniProtKB-ARBA"/>
</dbReference>
<dbReference type="STRING" id="515849.A0A090C8S0"/>
<evidence type="ECO:0000256" key="7">
    <source>
        <dbReference type="ARBA" id="ARBA00023136"/>
    </source>
</evidence>
<reference evidence="12 13" key="1">
    <citation type="journal article" date="2008" name="Genome Biol.">
        <title>The genome sequence of the model ascomycete fungus Podospora anserina.</title>
        <authorList>
            <person name="Espagne E."/>
            <person name="Lespinet O."/>
            <person name="Malagnac F."/>
            <person name="Da Silva C."/>
            <person name="Jaillon O."/>
            <person name="Porcel B.M."/>
            <person name="Couloux A."/>
            <person name="Aury J.-M."/>
            <person name="Segurens B."/>
            <person name="Poulain J."/>
            <person name="Anthouard V."/>
            <person name="Grossetete S."/>
            <person name="Khalili H."/>
            <person name="Coppin E."/>
            <person name="Dequard-Chablat M."/>
            <person name="Picard M."/>
            <person name="Contamine V."/>
            <person name="Arnaise S."/>
            <person name="Bourdais A."/>
            <person name="Berteaux-Lecellier V."/>
            <person name="Gautheret D."/>
            <person name="de Vries R.P."/>
            <person name="Battaglia E."/>
            <person name="Coutinho P.M."/>
            <person name="Danchin E.G.J."/>
            <person name="Henrissat B."/>
            <person name="El Khoury R."/>
            <person name="Sainsard-Chanet A."/>
            <person name="Boivin A."/>
            <person name="Pinan-Lucarre B."/>
            <person name="Sellem C.H."/>
            <person name="Debuchy R."/>
            <person name="Wincker P."/>
            <person name="Weissenbach J."/>
            <person name="Silar P."/>
        </authorList>
    </citation>
    <scope>NUCLEOTIDE SEQUENCE [LARGE SCALE GENOMIC DNA]</scope>
    <source>
        <strain evidence="13">S / ATCC MYA-4624 / DSM 980 / FGSC 10383</strain>
    </source>
</reference>
<dbReference type="Gene3D" id="2.60.120.10">
    <property type="entry name" value="Jelly Rolls"/>
    <property type="match status" value="1"/>
</dbReference>